<protein>
    <submittedName>
        <fullName evidence="6">Uncharacterized protein</fullName>
    </submittedName>
</protein>
<feature type="chain" id="PRO_5014977310" evidence="5">
    <location>
        <begin position="26"/>
        <end position="79"/>
    </location>
</feature>
<evidence type="ECO:0000256" key="2">
    <source>
        <dbReference type="ARBA" id="ARBA00022525"/>
    </source>
</evidence>
<comment type="subcellular location">
    <subcellularLocation>
        <location evidence="1">Secreted</location>
        <location evidence="1">Extracellular space</location>
    </subcellularLocation>
</comment>
<organism evidence="6">
    <name type="scientific">Fagus sylvatica</name>
    <name type="common">Beechnut</name>
    <dbReference type="NCBI Taxonomy" id="28930"/>
    <lineage>
        <taxon>Eukaryota</taxon>
        <taxon>Viridiplantae</taxon>
        <taxon>Streptophyta</taxon>
        <taxon>Embryophyta</taxon>
        <taxon>Tracheophyta</taxon>
        <taxon>Spermatophyta</taxon>
        <taxon>Magnoliopsida</taxon>
        <taxon>eudicotyledons</taxon>
        <taxon>Gunneridae</taxon>
        <taxon>Pentapetalae</taxon>
        <taxon>rosids</taxon>
        <taxon>fabids</taxon>
        <taxon>Fagales</taxon>
        <taxon>Fagaceae</taxon>
        <taxon>Fagus</taxon>
    </lineage>
</organism>
<feature type="compositionally biased region" description="Polar residues" evidence="4">
    <location>
        <begin position="67"/>
        <end position="79"/>
    </location>
</feature>
<gene>
    <name evidence="6" type="ORF">FSB_LOCUS3067</name>
</gene>
<dbReference type="GO" id="GO:0005576">
    <property type="term" value="C:extracellular region"/>
    <property type="evidence" value="ECO:0007669"/>
    <property type="project" value="UniProtKB-SubCell"/>
</dbReference>
<sequence>MGKSRLGLALGLLLMLTVMVMQTHGASHSHVFKMIPTSQNSPHNFVGFLPKATPIPPSGPSRKHNNIGLQSSRPSPETN</sequence>
<reference evidence="6" key="1">
    <citation type="submission" date="2018-02" db="EMBL/GenBank/DDBJ databases">
        <authorList>
            <person name="Cohen D.B."/>
            <person name="Kent A.D."/>
        </authorList>
    </citation>
    <scope>NUCLEOTIDE SEQUENCE</scope>
</reference>
<dbReference type="AlphaFoldDB" id="A0A2N9EK84"/>
<proteinExistence type="predicted"/>
<evidence type="ECO:0000256" key="3">
    <source>
        <dbReference type="ARBA" id="ARBA00022729"/>
    </source>
</evidence>
<evidence type="ECO:0000313" key="6">
    <source>
        <dbReference type="EMBL" id="SPC75185.1"/>
    </source>
</evidence>
<dbReference type="PANTHER" id="PTHR33599">
    <property type="entry name" value="PROTEIN IDA-LIKE 5"/>
    <property type="match status" value="1"/>
</dbReference>
<dbReference type="GO" id="GO:0010227">
    <property type="term" value="P:floral organ abscission"/>
    <property type="evidence" value="ECO:0007669"/>
    <property type="project" value="InterPro"/>
</dbReference>
<keyword evidence="2" id="KW-0964">Secreted</keyword>
<dbReference type="PANTHER" id="PTHR33599:SF11">
    <property type="entry name" value="PROTEIN IDA-LIKE 5"/>
    <property type="match status" value="1"/>
</dbReference>
<feature type="signal peptide" evidence="5">
    <location>
        <begin position="1"/>
        <end position="25"/>
    </location>
</feature>
<name>A0A2N9EK84_FAGSY</name>
<dbReference type="InterPro" id="IPR039639">
    <property type="entry name" value="IDA-like"/>
</dbReference>
<accession>A0A2N9EK84</accession>
<feature type="region of interest" description="Disordered" evidence="4">
    <location>
        <begin position="51"/>
        <end position="79"/>
    </location>
</feature>
<evidence type="ECO:0000256" key="4">
    <source>
        <dbReference type="SAM" id="MobiDB-lite"/>
    </source>
</evidence>
<evidence type="ECO:0000256" key="5">
    <source>
        <dbReference type="SAM" id="SignalP"/>
    </source>
</evidence>
<keyword evidence="3 5" id="KW-0732">Signal</keyword>
<dbReference type="EMBL" id="OIVN01000147">
    <property type="protein sequence ID" value="SPC75185.1"/>
    <property type="molecule type" value="Genomic_DNA"/>
</dbReference>
<evidence type="ECO:0000256" key="1">
    <source>
        <dbReference type="ARBA" id="ARBA00004239"/>
    </source>
</evidence>